<dbReference type="FunFam" id="3.40.50.300:FF:000134">
    <property type="entry name" value="Iron-enterobactin ABC transporter ATP-binding protein"/>
    <property type="match status" value="1"/>
</dbReference>
<dbReference type="PROSITE" id="PS00211">
    <property type="entry name" value="ABC_TRANSPORTER_1"/>
    <property type="match status" value="1"/>
</dbReference>
<dbReference type="PATRIC" id="fig|61435.5.peg.1353"/>
<reference evidence="6 10" key="2">
    <citation type="journal article" date="2017" name="Sci. Rep.">
        <title>Isolation and genomic characterization of a Dehalococcoides strain suggests genomic rearrangement during culture.</title>
        <authorList>
            <person name="Yohda M."/>
            <person name="Ikegami K."/>
            <person name="Aita Y."/>
            <person name="Kitajima M."/>
            <person name="Takechi A."/>
            <person name="Iwamoto M."/>
            <person name="Fukuda T."/>
            <person name="Tamura N."/>
            <person name="Shibasaki J."/>
            <person name="Koike S."/>
            <person name="Komatsu D."/>
            <person name="Miyagi S."/>
            <person name="Nishimura M."/>
            <person name="Uchino Y."/>
            <person name="Shiroma A."/>
            <person name="Shimoji M."/>
            <person name="Tamotsu H."/>
            <person name="Ashimine N."/>
            <person name="Shinzato M."/>
            <person name="Ohki S."/>
            <person name="Nakano K."/>
            <person name="Teruya K."/>
            <person name="Satou K."/>
            <person name="Hirano T."/>
            <person name="Yagi O."/>
        </authorList>
    </citation>
    <scope>NUCLEOTIDE SEQUENCE [LARGE SCALE GENOMIC DNA]</scope>
    <source>
        <strain evidence="6 10">UCH-ATV1</strain>
    </source>
</reference>
<evidence type="ECO:0000313" key="10">
    <source>
        <dbReference type="Proteomes" id="UP000218257"/>
    </source>
</evidence>
<keyword evidence="3" id="KW-0547">Nucleotide-binding</keyword>
<evidence type="ECO:0000256" key="3">
    <source>
        <dbReference type="ARBA" id="ARBA00022741"/>
    </source>
</evidence>
<evidence type="ECO:0000256" key="4">
    <source>
        <dbReference type="ARBA" id="ARBA00022840"/>
    </source>
</evidence>
<dbReference type="InterPro" id="IPR003593">
    <property type="entry name" value="AAA+_ATPase"/>
</dbReference>
<evidence type="ECO:0000313" key="6">
    <source>
        <dbReference type="EMBL" id="BAZ97594.1"/>
    </source>
</evidence>
<proteinExistence type="inferred from homology"/>
<keyword evidence="4 7" id="KW-0067">ATP-binding</keyword>
<dbReference type="Proteomes" id="UP000053577">
    <property type="component" value="Unassembled WGS sequence"/>
</dbReference>
<dbReference type="CDD" id="cd03214">
    <property type="entry name" value="ABC_Iron-Siderophores_B12_Hemin"/>
    <property type="match status" value="1"/>
</dbReference>
<dbReference type="PANTHER" id="PTHR42734">
    <property type="entry name" value="METAL TRANSPORT SYSTEM ATP-BINDING PROTEIN TM_0124-RELATED"/>
    <property type="match status" value="1"/>
</dbReference>
<dbReference type="InterPro" id="IPR003439">
    <property type="entry name" value="ABC_transporter-like_ATP-bd"/>
</dbReference>
<feature type="domain" description="ABC transporter" evidence="5">
    <location>
        <begin position="2"/>
        <end position="237"/>
    </location>
</feature>
<reference evidence="7 9" key="1">
    <citation type="journal article" date="2015" name="Sci. Rep.">
        <title>A comparative genomics and reductive dehalogenase gene transcription study of two chloroethene-respiring bacteria, Dehalococcoides mccartyi strains MB and 11a.</title>
        <authorList>
            <person name="Low A."/>
            <person name="Shen Z."/>
            <person name="Cheng D."/>
            <person name="Rogers M.J."/>
            <person name="Lee P.K."/>
            <person name="He J."/>
        </authorList>
    </citation>
    <scope>NUCLEOTIDE SEQUENCE [LARGE SCALE GENOMIC DNA]</scope>
    <source>
        <strain evidence="7 9">MB</strain>
    </source>
</reference>
<dbReference type="GO" id="GO:0005524">
    <property type="term" value="F:ATP binding"/>
    <property type="evidence" value="ECO:0007669"/>
    <property type="project" value="UniProtKB-KW"/>
</dbReference>
<evidence type="ECO:0000313" key="9">
    <source>
        <dbReference type="Proteomes" id="UP000053577"/>
    </source>
</evidence>
<evidence type="ECO:0000313" key="8">
    <source>
        <dbReference type="EMBL" id="WRO06851.1"/>
    </source>
</evidence>
<gene>
    <name evidence="7" type="ORF">DA01_06880</name>
    <name evidence="6" type="ORF">DEHALATV1_0966</name>
    <name evidence="8" type="ORF">VLL09_05545</name>
</gene>
<name>A0A0V8M049_9CHLR</name>
<dbReference type="Proteomes" id="UP000218257">
    <property type="component" value="Chromosome"/>
</dbReference>
<reference evidence="8" key="3">
    <citation type="submission" date="2023-12" db="EMBL/GenBank/DDBJ databases">
        <title>Isolation of organohalide respiring bacteria Dehalococcoides mccartyi strain GPTCE1 in groundwater collected near a chemical plant in Suzhou, China.</title>
        <authorList>
            <person name="Liu G."/>
        </authorList>
    </citation>
    <scope>NUCLEOTIDE SEQUENCE</scope>
    <source>
        <strain evidence="8">GPTCE1</strain>
    </source>
</reference>
<accession>A0A0V8M049</accession>
<dbReference type="InterPro" id="IPR050153">
    <property type="entry name" value="Metal_Ion_Import_ABC"/>
</dbReference>
<dbReference type="RefSeq" id="WP_041342549.1">
    <property type="nucleotide sequence ID" value="NZ_AP017649.1"/>
</dbReference>
<dbReference type="AlphaFoldDB" id="A0A0V8M049"/>
<dbReference type="EMBL" id="CP141531">
    <property type="protein sequence ID" value="WRO06851.1"/>
    <property type="molecule type" value="Genomic_DNA"/>
</dbReference>
<evidence type="ECO:0000256" key="1">
    <source>
        <dbReference type="ARBA" id="ARBA00005417"/>
    </source>
</evidence>
<evidence type="ECO:0000259" key="5">
    <source>
        <dbReference type="PROSITE" id="PS50893"/>
    </source>
</evidence>
<sequence>MIEINDVSFAYNKAGKNVLEDISFDIQDNRCIAILGTNGAGKSTLLKCINRICPAQKGVVMVNSQSIFDMSSNAIAQNIAYVPQNNRAINMTVFDTILLGRKPYIKWDASLEDRRIVYDIMQKMKLEDFALRNVSSLSGGEAQKVMLARALAQEPKLLLLDEPTSNLDPRNQHEVLRIVKSIAKEHNTCVAIILHDLNLAIRYCDRFIFLKNSRIFSYGGLETMTPENIESVYRIHVHIMEYMNIPVIVPFPDEKVAPELPSQTLPEPVSEA</sequence>
<protein>
    <submittedName>
        <fullName evidence="7 8">ABC transporter ATP-binding protein</fullName>
    </submittedName>
</protein>
<dbReference type="PANTHER" id="PTHR42734:SF6">
    <property type="entry name" value="MOLYBDATE IMPORT ATP-BINDING PROTEIN MOLC"/>
    <property type="match status" value="1"/>
</dbReference>
<dbReference type="InterPro" id="IPR027417">
    <property type="entry name" value="P-loop_NTPase"/>
</dbReference>
<dbReference type="EMBL" id="JGYD01000025">
    <property type="protein sequence ID" value="KSV17147.1"/>
    <property type="molecule type" value="Genomic_DNA"/>
</dbReference>
<dbReference type="Pfam" id="PF00005">
    <property type="entry name" value="ABC_tran"/>
    <property type="match status" value="1"/>
</dbReference>
<dbReference type="OrthoDB" id="9787851at2"/>
<dbReference type="Proteomes" id="UP001327986">
    <property type="component" value="Chromosome"/>
</dbReference>
<dbReference type="SMART" id="SM00382">
    <property type="entry name" value="AAA"/>
    <property type="match status" value="1"/>
</dbReference>
<dbReference type="SUPFAM" id="SSF52540">
    <property type="entry name" value="P-loop containing nucleoside triphosphate hydrolases"/>
    <property type="match status" value="1"/>
</dbReference>
<evidence type="ECO:0000313" key="7">
    <source>
        <dbReference type="EMBL" id="KSV17147.1"/>
    </source>
</evidence>
<dbReference type="GO" id="GO:0016887">
    <property type="term" value="F:ATP hydrolysis activity"/>
    <property type="evidence" value="ECO:0007669"/>
    <property type="project" value="InterPro"/>
</dbReference>
<organism evidence="7 9">
    <name type="scientific">Dehalococcoides mccartyi</name>
    <dbReference type="NCBI Taxonomy" id="61435"/>
    <lineage>
        <taxon>Bacteria</taxon>
        <taxon>Bacillati</taxon>
        <taxon>Chloroflexota</taxon>
        <taxon>Dehalococcoidia</taxon>
        <taxon>Dehalococcoidales</taxon>
        <taxon>Dehalococcoidaceae</taxon>
        <taxon>Dehalococcoides</taxon>
    </lineage>
</organism>
<comment type="similarity">
    <text evidence="1">Belongs to the ABC transporter superfamily.</text>
</comment>
<evidence type="ECO:0000256" key="2">
    <source>
        <dbReference type="ARBA" id="ARBA00022448"/>
    </source>
</evidence>
<dbReference type="PROSITE" id="PS50893">
    <property type="entry name" value="ABC_TRANSPORTER_2"/>
    <property type="match status" value="1"/>
</dbReference>
<dbReference type="Gene3D" id="3.40.50.300">
    <property type="entry name" value="P-loop containing nucleotide triphosphate hydrolases"/>
    <property type="match status" value="1"/>
</dbReference>
<dbReference type="InterPro" id="IPR017871">
    <property type="entry name" value="ABC_transporter-like_CS"/>
</dbReference>
<dbReference type="EMBL" id="AP017649">
    <property type="protein sequence ID" value="BAZ97594.1"/>
    <property type="molecule type" value="Genomic_DNA"/>
</dbReference>
<keyword evidence="2" id="KW-0813">Transport</keyword>